<dbReference type="PROSITE" id="PS50089">
    <property type="entry name" value="ZF_RING_2"/>
    <property type="match status" value="1"/>
</dbReference>
<dbReference type="SUPFAM" id="SSF57850">
    <property type="entry name" value="RING/U-box"/>
    <property type="match status" value="1"/>
</dbReference>
<gene>
    <name evidence="11" type="ORF">WJX74_011021</name>
</gene>
<dbReference type="Proteomes" id="UP001438707">
    <property type="component" value="Unassembled WGS sequence"/>
</dbReference>
<keyword evidence="6" id="KW-0833">Ubl conjugation pathway</keyword>
<reference evidence="11 12" key="1">
    <citation type="journal article" date="2024" name="Nat. Commun.">
        <title>Phylogenomics reveals the evolutionary origins of lichenization in chlorophyte algae.</title>
        <authorList>
            <person name="Puginier C."/>
            <person name="Libourel C."/>
            <person name="Otte J."/>
            <person name="Skaloud P."/>
            <person name="Haon M."/>
            <person name="Grisel S."/>
            <person name="Petersen M."/>
            <person name="Berrin J.G."/>
            <person name="Delaux P.M."/>
            <person name="Dal Grande F."/>
            <person name="Keller J."/>
        </authorList>
    </citation>
    <scope>NUCLEOTIDE SEQUENCE [LARGE SCALE GENOMIC DNA]</scope>
    <source>
        <strain evidence="11 12">SAG 2145</strain>
    </source>
</reference>
<dbReference type="Gene3D" id="3.30.40.10">
    <property type="entry name" value="Zinc/RING finger domain, C3HC4 (zinc finger)"/>
    <property type="match status" value="1"/>
</dbReference>
<evidence type="ECO:0000256" key="2">
    <source>
        <dbReference type="ARBA" id="ARBA00012483"/>
    </source>
</evidence>
<dbReference type="EC" id="2.3.2.27" evidence="2"/>
<proteinExistence type="predicted"/>
<evidence type="ECO:0000256" key="6">
    <source>
        <dbReference type="ARBA" id="ARBA00022786"/>
    </source>
</evidence>
<dbReference type="GO" id="GO:0061630">
    <property type="term" value="F:ubiquitin protein ligase activity"/>
    <property type="evidence" value="ECO:0007669"/>
    <property type="project" value="UniProtKB-EC"/>
</dbReference>
<feature type="compositionally biased region" description="Polar residues" evidence="9">
    <location>
        <begin position="178"/>
        <end position="193"/>
    </location>
</feature>
<evidence type="ECO:0000256" key="4">
    <source>
        <dbReference type="ARBA" id="ARBA00022723"/>
    </source>
</evidence>
<evidence type="ECO:0000259" key="10">
    <source>
        <dbReference type="PROSITE" id="PS50089"/>
    </source>
</evidence>
<name>A0AAW1S0N6_9CHLO</name>
<dbReference type="PANTHER" id="PTHR15710:SF243">
    <property type="entry name" value="E3 UBIQUITIN-PROTEIN LIGASE PRAJA-2 ISOFORM X1"/>
    <property type="match status" value="1"/>
</dbReference>
<organism evidence="11 12">
    <name type="scientific">Apatococcus lobatus</name>
    <dbReference type="NCBI Taxonomy" id="904363"/>
    <lineage>
        <taxon>Eukaryota</taxon>
        <taxon>Viridiplantae</taxon>
        <taxon>Chlorophyta</taxon>
        <taxon>core chlorophytes</taxon>
        <taxon>Trebouxiophyceae</taxon>
        <taxon>Chlorellales</taxon>
        <taxon>Chlorellaceae</taxon>
        <taxon>Apatococcus</taxon>
    </lineage>
</organism>
<evidence type="ECO:0000256" key="1">
    <source>
        <dbReference type="ARBA" id="ARBA00000900"/>
    </source>
</evidence>
<feature type="compositionally biased region" description="Low complexity" evidence="9">
    <location>
        <begin position="168"/>
        <end position="177"/>
    </location>
</feature>
<feature type="domain" description="RING-type" evidence="10">
    <location>
        <begin position="256"/>
        <end position="299"/>
    </location>
</feature>
<keyword evidence="12" id="KW-1185">Reference proteome</keyword>
<evidence type="ECO:0000256" key="3">
    <source>
        <dbReference type="ARBA" id="ARBA00022679"/>
    </source>
</evidence>
<keyword evidence="4" id="KW-0479">Metal-binding</keyword>
<dbReference type="GO" id="GO:0005737">
    <property type="term" value="C:cytoplasm"/>
    <property type="evidence" value="ECO:0007669"/>
    <property type="project" value="TreeGrafter"/>
</dbReference>
<dbReference type="GO" id="GO:0008270">
    <property type="term" value="F:zinc ion binding"/>
    <property type="evidence" value="ECO:0007669"/>
    <property type="project" value="UniProtKB-KW"/>
</dbReference>
<dbReference type="GO" id="GO:0016567">
    <property type="term" value="P:protein ubiquitination"/>
    <property type="evidence" value="ECO:0007669"/>
    <property type="project" value="TreeGrafter"/>
</dbReference>
<dbReference type="InterPro" id="IPR001841">
    <property type="entry name" value="Znf_RING"/>
</dbReference>
<keyword evidence="5 8" id="KW-0863">Zinc-finger</keyword>
<evidence type="ECO:0000256" key="8">
    <source>
        <dbReference type="PROSITE-ProRule" id="PRU00175"/>
    </source>
</evidence>
<comment type="caution">
    <text evidence="11">The sequence shown here is derived from an EMBL/GenBank/DDBJ whole genome shotgun (WGS) entry which is preliminary data.</text>
</comment>
<dbReference type="PANTHER" id="PTHR15710">
    <property type="entry name" value="E3 UBIQUITIN-PROTEIN LIGASE PRAJA"/>
    <property type="match status" value="1"/>
</dbReference>
<feature type="compositionally biased region" description="Acidic residues" evidence="9">
    <location>
        <begin position="158"/>
        <end position="167"/>
    </location>
</feature>
<sequence length="338" mass="37312">MTVNGLPDIVKRLQKRSTFEVAASELLGLLRSEAAAGLEQPSSDLFKALTRCRTILKTRFTSPAFWQSGRQLCVTVQELFKLNKSQSQLIQAFLLDCEEIQQEAPPQDQNPPHPSRAPFLFEGQLSQADEAPPRPQDIEDLLAAIMATRDASDAAELATEEEEEEAEGGPTEQAEQANETISANEQSHTSTADRPQPAAANLAALEAALLASLEDVDPNAVHRAAPPASKQLVKKLPREHLTHARLQELGPGSVQCSVCRDELDVGDEVQILPCNKSHVFHPPCLAPWLKDHNSCPVCRHELPTDDWRYEDAKEQKLTRAQERRAAANANSHSEFLYI</sequence>
<dbReference type="EMBL" id="JALJOS010000005">
    <property type="protein sequence ID" value="KAK9839178.1"/>
    <property type="molecule type" value="Genomic_DNA"/>
</dbReference>
<dbReference type="AlphaFoldDB" id="A0AAW1S0N6"/>
<dbReference type="FunFam" id="3.30.40.10:FF:000127">
    <property type="entry name" value="E3 ubiquitin-protein ligase RNF181"/>
    <property type="match status" value="1"/>
</dbReference>
<evidence type="ECO:0000256" key="7">
    <source>
        <dbReference type="ARBA" id="ARBA00022833"/>
    </source>
</evidence>
<evidence type="ECO:0000313" key="12">
    <source>
        <dbReference type="Proteomes" id="UP001438707"/>
    </source>
</evidence>
<keyword evidence="3" id="KW-0808">Transferase</keyword>
<dbReference type="InterPro" id="IPR013083">
    <property type="entry name" value="Znf_RING/FYVE/PHD"/>
</dbReference>
<comment type="catalytic activity">
    <reaction evidence="1">
        <text>S-ubiquitinyl-[E2 ubiquitin-conjugating enzyme]-L-cysteine + [acceptor protein]-L-lysine = [E2 ubiquitin-conjugating enzyme]-L-cysteine + N(6)-ubiquitinyl-[acceptor protein]-L-lysine.</text>
        <dbReference type="EC" id="2.3.2.27"/>
    </reaction>
</comment>
<dbReference type="Pfam" id="PF13639">
    <property type="entry name" value="zf-RING_2"/>
    <property type="match status" value="1"/>
</dbReference>
<keyword evidence="7" id="KW-0862">Zinc</keyword>
<evidence type="ECO:0000256" key="5">
    <source>
        <dbReference type="ARBA" id="ARBA00022771"/>
    </source>
</evidence>
<feature type="region of interest" description="Disordered" evidence="9">
    <location>
        <begin position="150"/>
        <end position="196"/>
    </location>
</feature>
<accession>A0AAW1S0N6</accession>
<evidence type="ECO:0000313" key="11">
    <source>
        <dbReference type="EMBL" id="KAK9839178.1"/>
    </source>
</evidence>
<evidence type="ECO:0000256" key="9">
    <source>
        <dbReference type="SAM" id="MobiDB-lite"/>
    </source>
</evidence>
<protein>
    <recommendedName>
        <fullName evidence="2">RING-type E3 ubiquitin transferase</fullName>
        <ecNumber evidence="2">2.3.2.27</ecNumber>
    </recommendedName>
</protein>